<keyword evidence="3" id="KW-1185">Reference proteome</keyword>
<dbReference type="Proteomes" id="UP001189429">
    <property type="component" value="Unassembled WGS sequence"/>
</dbReference>
<evidence type="ECO:0000313" key="3">
    <source>
        <dbReference type="Proteomes" id="UP001189429"/>
    </source>
</evidence>
<dbReference type="EMBL" id="CAUYUJ010018742">
    <property type="protein sequence ID" value="CAK0886009.1"/>
    <property type="molecule type" value="Genomic_DNA"/>
</dbReference>
<proteinExistence type="predicted"/>
<sequence>MRTLPAGPSVALPRGHGARARGVPEAEQALGGQRRGRRRGGKAGHPTLQEGWEEVILASWPPDHGARRNEGRGRREEMGGAGGEKGRRREDGEGRDQGVMQREIDAEGPSLCQELPPKPCRGMKGGVHDAVAVWVPVVDVVELVAVSVVVVTDVAVPVVELVAAVLAETVATPTVPLAFALDALSVSAAAAVLSPKSTFVQADGHSFMPDLQPHETGHTPRMDVCVPGLQRSKPKRADSSYDARKRQPWRPRGCGTCGSASVHVLSSSETAMPPAQNRAVKFWMLSTGRRPTLFIPAAIFSRRSLAPHTPYM</sequence>
<feature type="region of interest" description="Disordered" evidence="1">
    <location>
        <begin position="231"/>
        <end position="252"/>
    </location>
</feature>
<protein>
    <submittedName>
        <fullName evidence="2">Uncharacterized protein</fullName>
    </submittedName>
</protein>
<feature type="compositionally biased region" description="Basic and acidic residues" evidence="1">
    <location>
        <begin position="64"/>
        <end position="96"/>
    </location>
</feature>
<feature type="compositionally biased region" description="Basic and acidic residues" evidence="1">
    <location>
        <begin position="235"/>
        <end position="245"/>
    </location>
</feature>
<organism evidence="2 3">
    <name type="scientific">Prorocentrum cordatum</name>
    <dbReference type="NCBI Taxonomy" id="2364126"/>
    <lineage>
        <taxon>Eukaryota</taxon>
        <taxon>Sar</taxon>
        <taxon>Alveolata</taxon>
        <taxon>Dinophyceae</taxon>
        <taxon>Prorocentrales</taxon>
        <taxon>Prorocentraceae</taxon>
        <taxon>Prorocentrum</taxon>
    </lineage>
</organism>
<name>A0ABN9WL09_9DINO</name>
<comment type="caution">
    <text evidence="2">The sequence shown here is derived from an EMBL/GenBank/DDBJ whole genome shotgun (WGS) entry which is preliminary data.</text>
</comment>
<gene>
    <name evidence="2" type="ORF">PCOR1329_LOCUS67463</name>
</gene>
<reference evidence="2" key="1">
    <citation type="submission" date="2023-10" db="EMBL/GenBank/DDBJ databases">
        <authorList>
            <person name="Chen Y."/>
            <person name="Shah S."/>
            <person name="Dougan E. K."/>
            <person name="Thang M."/>
            <person name="Chan C."/>
        </authorList>
    </citation>
    <scope>NUCLEOTIDE SEQUENCE [LARGE SCALE GENOMIC DNA]</scope>
</reference>
<accession>A0ABN9WL09</accession>
<evidence type="ECO:0000313" key="2">
    <source>
        <dbReference type="EMBL" id="CAK0886009.1"/>
    </source>
</evidence>
<feature type="region of interest" description="Disordered" evidence="1">
    <location>
        <begin position="1"/>
        <end position="97"/>
    </location>
</feature>
<evidence type="ECO:0000256" key="1">
    <source>
        <dbReference type="SAM" id="MobiDB-lite"/>
    </source>
</evidence>